<dbReference type="NCBIfam" id="TIGR00236">
    <property type="entry name" value="wecB"/>
    <property type="match status" value="1"/>
</dbReference>
<gene>
    <name evidence="7" type="ORF">K737_300103</name>
</gene>
<dbReference type="Gene3D" id="3.40.50.2000">
    <property type="entry name" value="Glycogen Phosphorylase B"/>
    <property type="match status" value="2"/>
</dbReference>
<sequence>MKKQIKILTVFGTRPEAIKLAPFIKAVESDSECLNITCATTQHRELQNEALDLFTIKSHYNLDIVHKNQDLSYISCAVLKGVTNVLTQERPDFVVVQGDTTTAFTAALAAFYQKIPVVHVEAGLRTGDISSPFPEEAHRVLILKMAKLRMVPTEMAKENLSKEGIVDNVFMVGNTIVDSVDWGLKNFAPNNEFIKQIIENGKQKILITVHRRENFGKPLEEICSAIKELCKQYPEVDFIWPVHPNPNVIIIVRETLQQTSNLYITKPLLYDALLTLIKHSSILISDSGRIQEEACILGKKIIVLREETERMEIIEARIGTLVGSNKERIITEVHKVLSESKIV</sequence>
<dbReference type="GO" id="GO:0008761">
    <property type="term" value="F:UDP-N-acetylglucosamine 2-epimerase activity"/>
    <property type="evidence" value="ECO:0007669"/>
    <property type="project" value="UniProtKB-EC"/>
</dbReference>
<comment type="similarity">
    <text evidence="3 5">Belongs to the UDP-N-acetylglucosamine 2-epimerase family.</text>
</comment>
<accession>A0A061JIM4</accession>
<dbReference type="Proteomes" id="UP000026922">
    <property type="component" value="Unassembled WGS sequence"/>
</dbReference>
<evidence type="ECO:0000313" key="7">
    <source>
        <dbReference type="EMBL" id="ETZ05458.1"/>
    </source>
</evidence>
<protein>
    <recommendedName>
        <fullName evidence="4">UDP-N-acetylglucosamine 2-epimerase (non-hydrolyzing)</fullName>
        <ecNumber evidence="4">5.1.3.14</ecNumber>
    </recommendedName>
</protein>
<dbReference type="AlphaFoldDB" id="A0A061JIM4"/>
<feature type="domain" description="UDP-N-acetylglucosamine 2-epimerase" evidence="6">
    <location>
        <begin position="26"/>
        <end position="339"/>
    </location>
</feature>
<dbReference type="EC" id="5.1.3.14" evidence="4"/>
<dbReference type="SUPFAM" id="SSF53756">
    <property type="entry name" value="UDP-Glycosyltransferase/glycogen phosphorylase"/>
    <property type="match status" value="1"/>
</dbReference>
<dbReference type="CDD" id="cd03786">
    <property type="entry name" value="GTB_UDP-GlcNAc_2-Epimerase"/>
    <property type="match status" value="1"/>
</dbReference>
<dbReference type="InterPro" id="IPR003331">
    <property type="entry name" value="UDP_GlcNAc_Epimerase_2_dom"/>
</dbReference>
<dbReference type="RefSeq" id="WP_006293885.1">
    <property type="nucleotide sequence ID" value="NZ_ARPM03000045.1"/>
</dbReference>
<evidence type="ECO:0000256" key="5">
    <source>
        <dbReference type="RuleBase" id="RU003513"/>
    </source>
</evidence>
<dbReference type="PANTHER" id="PTHR43174:SF2">
    <property type="entry name" value="UDP-N-ACETYLGLUCOSAMINE 2-EPIMERASE"/>
    <property type="match status" value="1"/>
</dbReference>
<dbReference type="EMBL" id="ARPM03000045">
    <property type="protein sequence ID" value="ETZ05458.1"/>
    <property type="molecule type" value="Genomic_DNA"/>
</dbReference>
<evidence type="ECO:0000256" key="1">
    <source>
        <dbReference type="ARBA" id="ARBA00023235"/>
    </source>
</evidence>
<keyword evidence="1 5" id="KW-0413">Isomerase</keyword>
<evidence type="ECO:0000259" key="6">
    <source>
        <dbReference type="Pfam" id="PF02350"/>
    </source>
</evidence>
<evidence type="ECO:0000256" key="4">
    <source>
        <dbReference type="ARBA" id="ARBA00038858"/>
    </source>
</evidence>
<evidence type="ECO:0000256" key="3">
    <source>
        <dbReference type="ARBA" id="ARBA00038209"/>
    </source>
</evidence>
<reference evidence="7 8" key="1">
    <citation type="journal article" date="2013" name="Genome Announc.">
        <title>Draft Genome Sequence of Holospora undulata Strain HU1, a Micronucleus-Specific Symbiont of the Ciliate Paramecium caudatum.</title>
        <authorList>
            <person name="Dohra H."/>
            <person name="Suzuki H."/>
            <person name="Suzuki T."/>
            <person name="Tanaka K."/>
            <person name="Fujishima M."/>
        </authorList>
    </citation>
    <scope>NUCLEOTIDE SEQUENCE [LARGE SCALE GENOMIC DNA]</scope>
    <source>
        <strain evidence="7 8">HU1</strain>
    </source>
</reference>
<dbReference type="PANTHER" id="PTHR43174">
    <property type="entry name" value="UDP-N-ACETYLGLUCOSAMINE 2-EPIMERASE"/>
    <property type="match status" value="1"/>
</dbReference>
<organism evidence="7 8">
    <name type="scientific">Holospora undulata HU1</name>
    <dbReference type="NCBI Taxonomy" id="1321371"/>
    <lineage>
        <taxon>Bacteria</taxon>
        <taxon>Pseudomonadati</taxon>
        <taxon>Pseudomonadota</taxon>
        <taxon>Alphaproteobacteria</taxon>
        <taxon>Holosporales</taxon>
        <taxon>Holosporaceae</taxon>
        <taxon>Holospora</taxon>
    </lineage>
</organism>
<proteinExistence type="inferred from homology"/>
<comment type="catalytic activity">
    <reaction evidence="2">
        <text>UDP-N-acetyl-alpha-D-glucosamine = UDP-N-acetyl-alpha-D-mannosamine</text>
        <dbReference type="Rhea" id="RHEA:17213"/>
        <dbReference type="ChEBI" id="CHEBI:57705"/>
        <dbReference type="ChEBI" id="CHEBI:68623"/>
        <dbReference type="EC" id="5.1.3.14"/>
    </reaction>
</comment>
<keyword evidence="8" id="KW-1185">Reference proteome</keyword>
<dbReference type="InterPro" id="IPR029767">
    <property type="entry name" value="WecB-like"/>
</dbReference>
<comment type="caution">
    <text evidence="7">The sequence shown here is derived from an EMBL/GenBank/DDBJ whole genome shotgun (WGS) entry which is preliminary data.</text>
</comment>
<evidence type="ECO:0000313" key="8">
    <source>
        <dbReference type="Proteomes" id="UP000026922"/>
    </source>
</evidence>
<name>A0A061JIM4_9PROT</name>
<evidence type="ECO:0000256" key="2">
    <source>
        <dbReference type="ARBA" id="ARBA00036080"/>
    </source>
</evidence>
<dbReference type="Pfam" id="PF02350">
    <property type="entry name" value="Epimerase_2"/>
    <property type="match status" value="1"/>
</dbReference>